<dbReference type="InterPro" id="IPR022643">
    <property type="entry name" value="De-COase2_C"/>
</dbReference>
<dbReference type="EC" id="4.1.1.20" evidence="5 6"/>
<dbReference type="PROSITE" id="PS00878">
    <property type="entry name" value="ODR_DC_2_1"/>
    <property type="match status" value="1"/>
</dbReference>
<feature type="modified residue" description="N6-(pyridoxal phosphate)lysine" evidence="5">
    <location>
        <position position="57"/>
    </location>
</feature>
<feature type="binding site" evidence="5">
    <location>
        <position position="365"/>
    </location>
    <ligand>
        <name>substrate</name>
    </ligand>
</feature>
<feature type="domain" description="Orn/DAP/Arg decarboxylase 2 N-terminal" evidence="9">
    <location>
        <begin position="32"/>
        <end position="275"/>
    </location>
</feature>
<feature type="domain" description="Orn/DAP/Arg decarboxylase 2 C-terminal" evidence="8">
    <location>
        <begin position="27"/>
        <end position="363"/>
    </location>
</feature>
<name>A0ABS1KR51_9BACT</name>
<comment type="function">
    <text evidence="5">Specifically catalyzes the decarboxylation of meso-diaminopimelate (meso-DAP) to L-lysine.</text>
</comment>
<protein>
    <recommendedName>
        <fullName evidence="5 6">Diaminopimelate decarboxylase</fullName>
        <shortName evidence="5">DAP decarboxylase</shortName>
        <shortName evidence="5">DAPDC</shortName>
        <ecNumber evidence="5 6">4.1.1.20</ecNumber>
    </recommendedName>
</protein>
<feature type="binding site" evidence="5">
    <location>
        <position position="365"/>
    </location>
    <ligand>
        <name>pyridoxal 5'-phosphate</name>
        <dbReference type="ChEBI" id="CHEBI:597326"/>
    </ligand>
</feature>
<keyword evidence="5" id="KW-0028">Amino-acid biosynthesis</keyword>
<dbReference type="Gene3D" id="2.40.37.10">
    <property type="entry name" value="Lyase, Ornithine Decarboxylase, Chain A, domain 1"/>
    <property type="match status" value="1"/>
</dbReference>
<dbReference type="RefSeq" id="WP_202009594.1">
    <property type="nucleotide sequence ID" value="NZ_JAERRB010000003.1"/>
</dbReference>
<dbReference type="InterPro" id="IPR029066">
    <property type="entry name" value="PLP-binding_barrel"/>
</dbReference>
<dbReference type="InterPro" id="IPR002986">
    <property type="entry name" value="DAP_deCOOHase_LysA"/>
</dbReference>
<evidence type="ECO:0000256" key="2">
    <source>
        <dbReference type="ARBA" id="ARBA00022793"/>
    </source>
</evidence>
<evidence type="ECO:0000313" key="10">
    <source>
        <dbReference type="EMBL" id="MBL0741944.1"/>
    </source>
</evidence>
<dbReference type="PANTHER" id="PTHR43727:SF2">
    <property type="entry name" value="GROUP IV DECARBOXYLASE"/>
    <property type="match status" value="1"/>
</dbReference>
<evidence type="ECO:0000256" key="5">
    <source>
        <dbReference type="HAMAP-Rule" id="MF_02120"/>
    </source>
</evidence>
<comment type="similarity">
    <text evidence="5">Belongs to the Orn/Lys/Arg decarboxylase class-II family. LysA subfamily.</text>
</comment>
<evidence type="ECO:0000256" key="6">
    <source>
        <dbReference type="NCBIfam" id="TIGR01048"/>
    </source>
</evidence>
<dbReference type="InterPro" id="IPR022653">
    <property type="entry name" value="De-COase2_pyr-phos_BS"/>
</dbReference>
<dbReference type="PRINTS" id="PR01179">
    <property type="entry name" value="ODADCRBXLASE"/>
</dbReference>
<dbReference type="Gene3D" id="3.20.20.10">
    <property type="entry name" value="Alanine racemase"/>
    <property type="match status" value="1"/>
</dbReference>
<evidence type="ECO:0000256" key="3">
    <source>
        <dbReference type="ARBA" id="ARBA00022898"/>
    </source>
</evidence>
<sequence>MDLLNGTYSIQGIPALDIAKQFGTPLYVYDADKIGQQIKNLKNAFSGADVNVKYAAKALTNISILKLIRKNGAGIEVVSLQEAHIALKAGFTPTEIVFTPSGVDFSEIVEGVSLGLGINLDNLSVLQKFGEKYKNTYPCGIRLNPHIMAGGNLKISTGHSNSKFGISVQQIDLIKDIVKTHDVKIRGLHVHTGSEITETDVFLKMADVLFSVANDFPDLKFIDFGSGFKVAYKEGDKVTNVNDVGAQLTKIFNEFCQHYGRKLELWVEPGKYIVSESGTLLVQANVVKATPTVTFVGVNSGLNHLIRPMMYEAYHHIVNVSNPAAPEKVYTVVGYICETDTFGADRKLSEVREGDILALKNAGAYGFSMSSNYNSRPRPAEVMVINGQAKLIRERETLEDIMKRQIEIDV</sequence>
<evidence type="ECO:0000313" key="11">
    <source>
        <dbReference type="Proteomes" id="UP000613030"/>
    </source>
</evidence>
<dbReference type="SUPFAM" id="SSF50621">
    <property type="entry name" value="Alanine racemase C-terminal domain-like"/>
    <property type="match status" value="1"/>
</dbReference>
<dbReference type="InterPro" id="IPR000183">
    <property type="entry name" value="Orn/DAP/Arg_de-COase"/>
</dbReference>
<dbReference type="PANTHER" id="PTHR43727">
    <property type="entry name" value="DIAMINOPIMELATE DECARBOXYLASE"/>
    <property type="match status" value="1"/>
</dbReference>
<dbReference type="Pfam" id="PF02784">
    <property type="entry name" value="Orn_Arg_deC_N"/>
    <property type="match status" value="1"/>
</dbReference>
<dbReference type="GO" id="GO:0008836">
    <property type="term" value="F:diaminopimelate decarboxylase activity"/>
    <property type="evidence" value="ECO:0007669"/>
    <property type="project" value="UniProtKB-EC"/>
</dbReference>
<organism evidence="10 11">
    <name type="scientific">Chryseolinea lacunae</name>
    <dbReference type="NCBI Taxonomy" id="2801331"/>
    <lineage>
        <taxon>Bacteria</taxon>
        <taxon>Pseudomonadati</taxon>
        <taxon>Bacteroidota</taxon>
        <taxon>Cytophagia</taxon>
        <taxon>Cytophagales</taxon>
        <taxon>Fulvivirgaceae</taxon>
        <taxon>Chryseolinea</taxon>
    </lineage>
</organism>
<comment type="pathway">
    <text evidence="5 7">Amino-acid biosynthesis; L-lysine biosynthesis via DAP pathway; L-lysine from DL-2,6-diaminopimelate: step 1/1.</text>
</comment>
<proteinExistence type="inferred from homology"/>
<comment type="catalytic activity">
    <reaction evidence="5 7">
        <text>meso-2,6-diaminopimelate + H(+) = L-lysine + CO2</text>
        <dbReference type="Rhea" id="RHEA:15101"/>
        <dbReference type="ChEBI" id="CHEBI:15378"/>
        <dbReference type="ChEBI" id="CHEBI:16526"/>
        <dbReference type="ChEBI" id="CHEBI:32551"/>
        <dbReference type="ChEBI" id="CHEBI:57791"/>
        <dbReference type="EC" id="4.1.1.20"/>
    </reaction>
</comment>
<dbReference type="EMBL" id="JAERRB010000003">
    <property type="protein sequence ID" value="MBL0741944.1"/>
    <property type="molecule type" value="Genomic_DNA"/>
</dbReference>
<feature type="binding site" evidence="5">
    <location>
        <position position="227"/>
    </location>
    <ligand>
        <name>pyridoxal 5'-phosphate</name>
        <dbReference type="ChEBI" id="CHEBI:597326"/>
    </ligand>
</feature>
<evidence type="ECO:0000256" key="4">
    <source>
        <dbReference type="ARBA" id="ARBA00023239"/>
    </source>
</evidence>
<evidence type="ECO:0000259" key="8">
    <source>
        <dbReference type="Pfam" id="PF00278"/>
    </source>
</evidence>
<comment type="cofactor">
    <cofactor evidence="1 5 7">
        <name>pyridoxal 5'-phosphate</name>
        <dbReference type="ChEBI" id="CHEBI:597326"/>
    </cofactor>
</comment>
<feature type="binding site" evidence="5">
    <location>
        <position position="307"/>
    </location>
    <ligand>
        <name>substrate</name>
    </ligand>
</feature>
<reference evidence="10 11" key="1">
    <citation type="submission" date="2021-01" db="EMBL/GenBank/DDBJ databases">
        <title>Chryseolinea sp. Jin1 Genome sequencing and assembly.</title>
        <authorList>
            <person name="Kim I."/>
        </authorList>
    </citation>
    <scope>NUCLEOTIDE SEQUENCE [LARGE SCALE GENOMIC DNA]</scope>
    <source>
        <strain evidence="10 11">Jin1</strain>
    </source>
</reference>
<comment type="subunit">
    <text evidence="5">Homodimer.</text>
</comment>
<dbReference type="PRINTS" id="PR01181">
    <property type="entry name" value="DAPDCRBXLASE"/>
</dbReference>
<feature type="binding site" evidence="5">
    <location>
        <position position="311"/>
    </location>
    <ligand>
        <name>substrate</name>
    </ligand>
</feature>
<keyword evidence="4 5" id="KW-0456">Lyase</keyword>
<feature type="binding site" evidence="5">
    <location>
        <position position="338"/>
    </location>
    <ligand>
        <name>substrate</name>
    </ligand>
</feature>
<dbReference type="Proteomes" id="UP000613030">
    <property type="component" value="Unassembled WGS sequence"/>
</dbReference>
<dbReference type="HAMAP" id="MF_02120">
    <property type="entry name" value="LysA"/>
    <property type="match status" value="1"/>
</dbReference>
<dbReference type="SUPFAM" id="SSF51419">
    <property type="entry name" value="PLP-binding barrel"/>
    <property type="match status" value="1"/>
</dbReference>
<evidence type="ECO:0000256" key="7">
    <source>
        <dbReference type="RuleBase" id="RU003738"/>
    </source>
</evidence>
<keyword evidence="11" id="KW-1185">Reference proteome</keyword>
<accession>A0ABS1KR51</accession>
<keyword evidence="3 5" id="KW-0663">Pyridoxal phosphate</keyword>
<dbReference type="InterPro" id="IPR009006">
    <property type="entry name" value="Ala_racemase/Decarboxylase_C"/>
</dbReference>
<dbReference type="CDD" id="cd06828">
    <property type="entry name" value="PLPDE_III_DapDC"/>
    <property type="match status" value="1"/>
</dbReference>
<keyword evidence="5 7" id="KW-0457">Lysine biosynthesis</keyword>
<keyword evidence="2 5" id="KW-0210">Decarboxylase</keyword>
<evidence type="ECO:0000259" key="9">
    <source>
        <dbReference type="Pfam" id="PF02784"/>
    </source>
</evidence>
<dbReference type="NCBIfam" id="TIGR01048">
    <property type="entry name" value="lysA"/>
    <property type="match status" value="1"/>
</dbReference>
<dbReference type="InterPro" id="IPR022644">
    <property type="entry name" value="De-COase2_N"/>
</dbReference>
<comment type="caution">
    <text evidence="10">The sequence shown here is derived from an EMBL/GenBank/DDBJ whole genome shotgun (WGS) entry which is preliminary data.</text>
</comment>
<dbReference type="Pfam" id="PF00278">
    <property type="entry name" value="Orn_DAP_Arg_deC"/>
    <property type="match status" value="1"/>
</dbReference>
<evidence type="ECO:0000256" key="1">
    <source>
        <dbReference type="ARBA" id="ARBA00001933"/>
    </source>
</evidence>
<comment type="caution">
    <text evidence="5">Lacks conserved residue(s) required for the propagation of feature annotation.</text>
</comment>
<gene>
    <name evidence="5 10" type="primary">lysA</name>
    <name evidence="10" type="ORF">JI741_11990</name>
</gene>